<organism evidence="2 3">
    <name type="scientific">Trifolium medium</name>
    <dbReference type="NCBI Taxonomy" id="97028"/>
    <lineage>
        <taxon>Eukaryota</taxon>
        <taxon>Viridiplantae</taxon>
        <taxon>Streptophyta</taxon>
        <taxon>Embryophyta</taxon>
        <taxon>Tracheophyta</taxon>
        <taxon>Spermatophyta</taxon>
        <taxon>Magnoliopsida</taxon>
        <taxon>eudicotyledons</taxon>
        <taxon>Gunneridae</taxon>
        <taxon>Pentapetalae</taxon>
        <taxon>rosids</taxon>
        <taxon>fabids</taxon>
        <taxon>Fabales</taxon>
        <taxon>Fabaceae</taxon>
        <taxon>Papilionoideae</taxon>
        <taxon>50 kb inversion clade</taxon>
        <taxon>NPAAA clade</taxon>
        <taxon>Hologalegina</taxon>
        <taxon>IRL clade</taxon>
        <taxon>Trifolieae</taxon>
        <taxon>Trifolium</taxon>
    </lineage>
</organism>
<dbReference type="AlphaFoldDB" id="A0A392QC56"/>
<keyword evidence="3" id="KW-1185">Reference proteome</keyword>
<feature type="non-terminal residue" evidence="2">
    <location>
        <position position="1"/>
    </location>
</feature>
<feature type="region of interest" description="Disordered" evidence="1">
    <location>
        <begin position="113"/>
        <end position="203"/>
    </location>
</feature>
<name>A0A392QC56_9FABA</name>
<evidence type="ECO:0000313" key="2">
    <source>
        <dbReference type="EMBL" id="MCI20855.1"/>
    </source>
</evidence>
<feature type="compositionally biased region" description="Acidic residues" evidence="1">
    <location>
        <begin position="168"/>
        <end position="197"/>
    </location>
</feature>
<comment type="caution">
    <text evidence="2">The sequence shown here is derived from an EMBL/GenBank/DDBJ whole genome shotgun (WGS) entry which is preliminary data.</text>
</comment>
<evidence type="ECO:0000256" key="1">
    <source>
        <dbReference type="SAM" id="MobiDB-lite"/>
    </source>
</evidence>
<reference evidence="2 3" key="1">
    <citation type="journal article" date="2018" name="Front. Plant Sci.">
        <title>Red Clover (Trifolium pratense) and Zigzag Clover (T. medium) - A Picture of Genomic Similarities and Differences.</title>
        <authorList>
            <person name="Dluhosova J."/>
            <person name="Istvanek J."/>
            <person name="Nedelnik J."/>
            <person name="Repkova J."/>
        </authorList>
    </citation>
    <scope>NUCLEOTIDE SEQUENCE [LARGE SCALE GENOMIC DNA]</scope>
    <source>
        <strain evidence="3">cv. 10/8</strain>
        <tissue evidence="2">Leaf</tissue>
    </source>
</reference>
<accession>A0A392QC56</accession>
<proteinExistence type="predicted"/>
<protein>
    <submittedName>
        <fullName evidence="2">Uncharacterized protein</fullName>
    </submittedName>
</protein>
<dbReference type="Proteomes" id="UP000265520">
    <property type="component" value="Unassembled WGS sequence"/>
</dbReference>
<dbReference type="EMBL" id="LXQA010121988">
    <property type="protein sequence ID" value="MCI20855.1"/>
    <property type="molecule type" value="Genomic_DNA"/>
</dbReference>
<feature type="region of interest" description="Disordered" evidence="1">
    <location>
        <begin position="1"/>
        <end position="21"/>
    </location>
</feature>
<sequence>NIEQSNAHVAGIKEHVSKQNKAPTTNIVRSNVHVAGIKEHVSKQNKAPATNIVRSKADGLDKQIKGVKQPLLKIVPQAHIKLSNFVTSGQKENQNHSPKKVTKVVIEEVESPMKVTLGENDNARSKQNPKKRVGDEGHVTMSSQQSATKKTKGCKSMSIVDFLKEQNELDDEELEKLENEDDDDEDELENEDQEESGENNGND</sequence>
<evidence type="ECO:0000313" key="3">
    <source>
        <dbReference type="Proteomes" id="UP000265520"/>
    </source>
</evidence>